<gene>
    <name evidence="1" type="ORF">GCM10011505_12730</name>
</gene>
<dbReference type="EMBL" id="BMDZ01000009">
    <property type="protein sequence ID" value="GGB32710.1"/>
    <property type="molecule type" value="Genomic_DNA"/>
</dbReference>
<reference evidence="2" key="1">
    <citation type="journal article" date="2019" name="Int. J. Syst. Evol. Microbiol.">
        <title>The Global Catalogue of Microorganisms (GCM) 10K type strain sequencing project: providing services to taxonomists for standard genome sequencing and annotation.</title>
        <authorList>
            <consortium name="The Broad Institute Genomics Platform"/>
            <consortium name="The Broad Institute Genome Sequencing Center for Infectious Disease"/>
            <person name="Wu L."/>
            <person name="Ma J."/>
        </authorList>
    </citation>
    <scope>NUCLEOTIDE SEQUENCE [LARGE SCALE GENOMIC DNA]</scope>
    <source>
        <strain evidence="2">CGMCC 1.10188</strain>
    </source>
</reference>
<name>A0ABQ1IC87_9PROT</name>
<sequence>MAAAAVARNPWRRDKAGAIASASCAKAVTAACMTGLRWATLRRQAAIAACVAVDGAAAVLPPFGIQCR</sequence>
<comment type="caution">
    <text evidence="1">The sequence shown here is derived from an EMBL/GenBank/DDBJ whole genome shotgun (WGS) entry which is preliminary data.</text>
</comment>
<evidence type="ECO:0000313" key="1">
    <source>
        <dbReference type="EMBL" id="GGB32710.1"/>
    </source>
</evidence>
<proteinExistence type="predicted"/>
<accession>A0ABQ1IC87</accession>
<organism evidence="1 2">
    <name type="scientific">Tistrella bauzanensis</name>
    <dbReference type="NCBI Taxonomy" id="657419"/>
    <lineage>
        <taxon>Bacteria</taxon>
        <taxon>Pseudomonadati</taxon>
        <taxon>Pseudomonadota</taxon>
        <taxon>Alphaproteobacteria</taxon>
        <taxon>Geminicoccales</taxon>
        <taxon>Geminicoccaceae</taxon>
        <taxon>Tistrella</taxon>
    </lineage>
</organism>
<protein>
    <submittedName>
        <fullName evidence="1">Uncharacterized protein</fullName>
    </submittedName>
</protein>
<dbReference type="Proteomes" id="UP000603352">
    <property type="component" value="Unassembled WGS sequence"/>
</dbReference>
<evidence type="ECO:0000313" key="2">
    <source>
        <dbReference type="Proteomes" id="UP000603352"/>
    </source>
</evidence>
<keyword evidence="2" id="KW-1185">Reference proteome</keyword>